<dbReference type="Gene3D" id="3.40.50.150">
    <property type="entry name" value="Vaccinia Virus protein VP39"/>
    <property type="match status" value="1"/>
</dbReference>
<evidence type="ECO:0008006" key="2">
    <source>
        <dbReference type="Google" id="ProtNLM"/>
    </source>
</evidence>
<gene>
    <name evidence="1" type="ORF">S12H4_14021</name>
</gene>
<accession>X1SJA1</accession>
<organism evidence="1">
    <name type="scientific">marine sediment metagenome</name>
    <dbReference type="NCBI Taxonomy" id="412755"/>
    <lineage>
        <taxon>unclassified sequences</taxon>
        <taxon>metagenomes</taxon>
        <taxon>ecological metagenomes</taxon>
    </lineage>
</organism>
<dbReference type="EMBL" id="BARW01006675">
    <property type="protein sequence ID" value="GAI79231.1"/>
    <property type="molecule type" value="Genomic_DNA"/>
</dbReference>
<protein>
    <recommendedName>
        <fullName evidence="2">DNA methylase adenine-specific domain-containing protein</fullName>
    </recommendedName>
</protein>
<dbReference type="SUPFAM" id="SSF53335">
    <property type="entry name" value="S-adenosyl-L-methionine-dependent methyltransferases"/>
    <property type="match status" value="1"/>
</dbReference>
<name>X1SJA1_9ZZZZ</name>
<dbReference type="AlphaFoldDB" id="X1SJA1"/>
<reference evidence="1" key="1">
    <citation type="journal article" date="2014" name="Front. Microbiol.">
        <title>High frequency of phylogenetically diverse reductive dehalogenase-homologous genes in deep subseafloor sedimentary metagenomes.</title>
        <authorList>
            <person name="Kawai M."/>
            <person name="Futagami T."/>
            <person name="Toyoda A."/>
            <person name="Takaki Y."/>
            <person name="Nishi S."/>
            <person name="Hori S."/>
            <person name="Arai W."/>
            <person name="Tsubouchi T."/>
            <person name="Morono Y."/>
            <person name="Uchiyama I."/>
            <person name="Ito T."/>
            <person name="Fujiyama A."/>
            <person name="Inagaki F."/>
            <person name="Takami H."/>
        </authorList>
    </citation>
    <scope>NUCLEOTIDE SEQUENCE</scope>
    <source>
        <strain evidence="1">Expedition CK06-06</strain>
    </source>
</reference>
<dbReference type="InterPro" id="IPR029063">
    <property type="entry name" value="SAM-dependent_MTases_sf"/>
</dbReference>
<proteinExistence type="predicted"/>
<evidence type="ECO:0000313" key="1">
    <source>
        <dbReference type="EMBL" id="GAI79231.1"/>
    </source>
</evidence>
<comment type="caution">
    <text evidence="1">The sequence shown here is derived from an EMBL/GenBank/DDBJ whole genome shotgun (WGS) entry which is preliminary data.</text>
</comment>
<sequence length="117" mass="13512">MISFKNLISREKEINEIKVLEPAAGTGTLIAALCEKIKLRNEKIKLVFHAYEIEKILCSYLHNVLVECRRELKKFGHKLYFNTFNSDFILKNSRKIASNSKNNNLSPLYDLVISNPI</sequence>